<keyword evidence="5" id="KW-0804">Transcription</keyword>
<dbReference type="Gene3D" id="1.10.10.10">
    <property type="entry name" value="Winged helix-like DNA-binding domain superfamily/Winged helix DNA-binding domain"/>
    <property type="match status" value="1"/>
</dbReference>
<accession>A0A6L5YS91</accession>
<proteinExistence type="inferred from homology"/>
<dbReference type="InterPro" id="IPR013325">
    <property type="entry name" value="RNA_pol_sigma_r2"/>
</dbReference>
<dbReference type="Pfam" id="PF08281">
    <property type="entry name" value="Sigma70_r4_2"/>
    <property type="match status" value="1"/>
</dbReference>
<evidence type="ECO:0000256" key="2">
    <source>
        <dbReference type="ARBA" id="ARBA00023015"/>
    </source>
</evidence>
<dbReference type="AlphaFoldDB" id="A0A6L5YS91"/>
<organism evidence="8 9">
    <name type="scientific">Roseburia porci</name>
    <dbReference type="NCBI Taxonomy" id="2605790"/>
    <lineage>
        <taxon>Bacteria</taxon>
        <taxon>Bacillati</taxon>
        <taxon>Bacillota</taxon>
        <taxon>Clostridia</taxon>
        <taxon>Lachnospirales</taxon>
        <taxon>Lachnospiraceae</taxon>
        <taxon>Roseburia</taxon>
    </lineage>
</organism>
<keyword evidence="2" id="KW-0805">Transcription regulation</keyword>
<dbReference type="InterPro" id="IPR007627">
    <property type="entry name" value="RNA_pol_sigma70_r2"/>
</dbReference>
<keyword evidence="9" id="KW-1185">Reference proteome</keyword>
<dbReference type="InterPro" id="IPR013249">
    <property type="entry name" value="RNA_pol_sigma70_r4_t2"/>
</dbReference>
<dbReference type="NCBIfam" id="TIGR02937">
    <property type="entry name" value="sigma70-ECF"/>
    <property type="match status" value="1"/>
</dbReference>
<dbReference type="Gene3D" id="1.10.1740.10">
    <property type="match status" value="1"/>
</dbReference>
<dbReference type="Proteomes" id="UP000474024">
    <property type="component" value="Unassembled WGS sequence"/>
</dbReference>
<evidence type="ECO:0000313" key="9">
    <source>
        <dbReference type="Proteomes" id="UP000474024"/>
    </source>
</evidence>
<dbReference type="InterPro" id="IPR039425">
    <property type="entry name" value="RNA_pol_sigma-70-like"/>
</dbReference>
<comment type="caution">
    <text evidence="8">The sequence shown here is derived from an EMBL/GenBank/DDBJ whole genome shotgun (WGS) entry which is preliminary data.</text>
</comment>
<comment type="similarity">
    <text evidence="1">Belongs to the sigma-70 factor family. ECF subfamily.</text>
</comment>
<evidence type="ECO:0000256" key="4">
    <source>
        <dbReference type="ARBA" id="ARBA00023125"/>
    </source>
</evidence>
<protein>
    <submittedName>
        <fullName evidence="8">RNA polymerase sigma factor</fullName>
    </submittedName>
</protein>
<reference evidence="8 9" key="1">
    <citation type="submission" date="2019-08" db="EMBL/GenBank/DDBJ databases">
        <title>In-depth cultivation of the pig gut microbiome towards novel bacterial diversity and tailored functional studies.</title>
        <authorList>
            <person name="Wylensek D."/>
            <person name="Hitch T.C.A."/>
            <person name="Clavel T."/>
        </authorList>
    </citation>
    <scope>NUCLEOTIDE SEQUENCE [LARGE SCALE GENOMIC DNA]</scope>
    <source>
        <strain evidence="8 9">MUC/MUC-530-WT-4D</strain>
    </source>
</reference>
<dbReference type="GO" id="GO:0016987">
    <property type="term" value="F:sigma factor activity"/>
    <property type="evidence" value="ECO:0007669"/>
    <property type="project" value="UniProtKB-KW"/>
</dbReference>
<name>A0A6L5YS91_9FIRM</name>
<evidence type="ECO:0000256" key="1">
    <source>
        <dbReference type="ARBA" id="ARBA00010641"/>
    </source>
</evidence>
<dbReference type="GO" id="GO:0003677">
    <property type="term" value="F:DNA binding"/>
    <property type="evidence" value="ECO:0007669"/>
    <property type="project" value="UniProtKB-KW"/>
</dbReference>
<dbReference type="PANTHER" id="PTHR43133:SF8">
    <property type="entry name" value="RNA POLYMERASE SIGMA FACTOR HI_1459-RELATED"/>
    <property type="match status" value="1"/>
</dbReference>
<evidence type="ECO:0000313" key="8">
    <source>
        <dbReference type="EMBL" id="MST74786.1"/>
    </source>
</evidence>
<dbReference type="Pfam" id="PF04542">
    <property type="entry name" value="Sigma70_r2"/>
    <property type="match status" value="1"/>
</dbReference>
<dbReference type="InterPro" id="IPR014284">
    <property type="entry name" value="RNA_pol_sigma-70_dom"/>
</dbReference>
<dbReference type="SUPFAM" id="SSF88659">
    <property type="entry name" value="Sigma3 and sigma4 domains of RNA polymerase sigma factors"/>
    <property type="match status" value="1"/>
</dbReference>
<evidence type="ECO:0000256" key="5">
    <source>
        <dbReference type="ARBA" id="ARBA00023163"/>
    </source>
</evidence>
<feature type="domain" description="RNA polymerase sigma factor 70 region 4 type 2" evidence="7">
    <location>
        <begin position="116"/>
        <end position="165"/>
    </location>
</feature>
<sequence>MILLMMIDTPEDKRKFVILYEKYRYLMFKIARNILRDPYLAEDAVHDAFVHIAQNMNKIGEIESLYTKRYLVTVAKNAAIDLYRRQNRQRKQEMFVDELGENQLPVTYMHTDLENDLLDILKDLPPKYRDIFLLKYSSHMSNSEIAQLLEIREGTVRQRIFRGKQLIEDALKKLEEI</sequence>
<dbReference type="RefSeq" id="WP_154429755.1">
    <property type="nucleotide sequence ID" value="NZ_VUNI01000009.1"/>
</dbReference>
<dbReference type="CDD" id="cd06171">
    <property type="entry name" value="Sigma70_r4"/>
    <property type="match status" value="1"/>
</dbReference>
<evidence type="ECO:0000259" key="6">
    <source>
        <dbReference type="Pfam" id="PF04542"/>
    </source>
</evidence>
<keyword evidence="4" id="KW-0238">DNA-binding</keyword>
<dbReference type="GO" id="GO:0006352">
    <property type="term" value="P:DNA-templated transcription initiation"/>
    <property type="evidence" value="ECO:0007669"/>
    <property type="project" value="InterPro"/>
</dbReference>
<gene>
    <name evidence="8" type="ORF">FYJ75_06990</name>
</gene>
<evidence type="ECO:0000256" key="3">
    <source>
        <dbReference type="ARBA" id="ARBA00023082"/>
    </source>
</evidence>
<dbReference type="PANTHER" id="PTHR43133">
    <property type="entry name" value="RNA POLYMERASE ECF-TYPE SIGMA FACTO"/>
    <property type="match status" value="1"/>
</dbReference>
<feature type="domain" description="RNA polymerase sigma-70 region 2" evidence="6">
    <location>
        <begin position="19"/>
        <end position="88"/>
    </location>
</feature>
<evidence type="ECO:0000259" key="7">
    <source>
        <dbReference type="Pfam" id="PF08281"/>
    </source>
</evidence>
<keyword evidence="3" id="KW-0731">Sigma factor</keyword>
<dbReference type="SUPFAM" id="SSF88946">
    <property type="entry name" value="Sigma2 domain of RNA polymerase sigma factors"/>
    <property type="match status" value="1"/>
</dbReference>
<dbReference type="InterPro" id="IPR013324">
    <property type="entry name" value="RNA_pol_sigma_r3/r4-like"/>
</dbReference>
<dbReference type="EMBL" id="VUNI01000009">
    <property type="protein sequence ID" value="MST74786.1"/>
    <property type="molecule type" value="Genomic_DNA"/>
</dbReference>
<dbReference type="InterPro" id="IPR036388">
    <property type="entry name" value="WH-like_DNA-bd_sf"/>
</dbReference>